<feature type="region of interest" description="Disordered" evidence="1">
    <location>
        <begin position="202"/>
        <end position="235"/>
    </location>
</feature>
<dbReference type="PANTHER" id="PTHR28630">
    <property type="match status" value="1"/>
</dbReference>
<dbReference type="HOGENOM" id="CLU_018496_0_0_1"/>
<feature type="compositionally biased region" description="Polar residues" evidence="1">
    <location>
        <begin position="270"/>
        <end position="280"/>
    </location>
</feature>
<dbReference type="Pfam" id="PF13911">
    <property type="entry name" value="AhpC-TSA_2"/>
    <property type="match status" value="1"/>
</dbReference>
<dbReference type="PANTHER" id="PTHR28630:SF3">
    <property type="entry name" value="PEROXIREDOXIN-LIKE 2C"/>
    <property type="match status" value="1"/>
</dbReference>
<feature type="region of interest" description="Disordered" evidence="1">
    <location>
        <begin position="425"/>
        <end position="525"/>
    </location>
</feature>
<feature type="compositionally biased region" description="Polar residues" evidence="1">
    <location>
        <begin position="444"/>
        <end position="455"/>
    </location>
</feature>
<dbReference type="Proteomes" id="UP000053617">
    <property type="component" value="Unassembled WGS sequence"/>
</dbReference>
<dbReference type="AlphaFoldDB" id="A0A0D2IRX6"/>
<dbReference type="RefSeq" id="XP_013266611.1">
    <property type="nucleotide sequence ID" value="XM_013411157.1"/>
</dbReference>
<keyword evidence="3" id="KW-1185">Reference proteome</keyword>
<feature type="region of interest" description="Disordered" evidence="1">
    <location>
        <begin position="559"/>
        <end position="580"/>
    </location>
</feature>
<feature type="compositionally biased region" description="Polar residues" evidence="1">
    <location>
        <begin position="486"/>
        <end position="496"/>
    </location>
</feature>
<dbReference type="InterPro" id="IPR032801">
    <property type="entry name" value="PXL2A/B/C"/>
</dbReference>
<name>A0A0D2IRX6_9EURO</name>
<accession>A0A0D2IRX6</accession>
<dbReference type="VEuPathDB" id="FungiDB:Z518_11213"/>
<feature type="compositionally biased region" description="Polar residues" evidence="1">
    <location>
        <begin position="292"/>
        <end position="306"/>
    </location>
</feature>
<evidence type="ECO:0000313" key="3">
    <source>
        <dbReference type="Proteomes" id="UP000053617"/>
    </source>
</evidence>
<feature type="region of interest" description="Disordered" evidence="1">
    <location>
        <begin position="270"/>
        <end position="371"/>
    </location>
</feature>
<dbReference type="EMBL" id="KN847486">
    <property type="protein sequence ID" value="KIW99474.1"/>
    <property type="molecule type" value="Genomic_DNA"/>
</dbReference>
<protein>
    <submittedName>
        <fullName evidence="2">Uncharacterized protein</fullName>
    </submittedName>
</protein>
<evidence type="ECO:0000313" key="2">
    <source>
        <dbReference type="EMBL" id="KIW99474.1"/>
    </source>
</evidence>
<proteinExistence type="predicted"/>
<dbReference type="OrthoDB" id="40334at2759"/>
<reference evidence="2 3" key="1">
    <citation type="submission" date="2015-01" db="EMBL/GenBank/DDBJ databases">
        <title>The Genome Sequence of Rhinocladiella mackenzie CBS 650.93.</title>
        <authorList>
            <consortium name="The Broad Institute Genomics Platform"/>
            <person name="Cuomo C."/>
            <person name="de Hoog S."/>
            <person name="Gorbushina A."/>
            <person name="Stielow B."/>
            <person name="Teixiera M."/>
            <person name="Abouelleil A."/>
            <person name="Chapman S.B."/>
            <person name="Priest M."/>
            <person name="Young S.K."/>
            <person name="Wortman J."/>
            <person name="Nusbaum C."/>
            <person name="Birren B."/>
        </authorList>
    </citation>
    <scope>NUCLEOTIDE SEQUENCE [LARGE SCALE GENOMIC DNA]</scope>
    <source>
        <strain evidence="2 3">CBS 650.93</strain>
    </source>
</reference>
<evidence type="ECO:0000256" key="1">
    <source>
        <dbReference type="SAM" id="MobiDB-lite"/>
    </source>
</evidence>
<gene>
    <name evidence="2" type="ORF">Z518_11213</name>
</gene>
<dbReference type="GeneID" id="25299284"/>
<feature type="compositionally biased region" description="Polar residues" evidence="1">
    <location>
        <begin position="206"/>
        <end position="235"/>
    </location>
</feature>
<dbReference type="STRING" id="1442369.A0A0D2IRX6"/>
<organism evidence="2 3">
    <name type="scientific">Rhinocladiella mackenziei CBS 650.93</name>
    <dbReference type="NCBI Taxonomy" id="1442369"/>
    <lineage>
        <taxon>Eukaryota</taxon>
        <taxon>Fungi</taxon>
        <taxon>Dikarya</taxon>
        <taxon>Ascomycota</taxon>
        <taxon>Pezizomycotina</taxon>
        <taxon>Eurotiomycetes</taxon>
        <taxon>Chaetothyriomycetidae</taxon>
        <taxon>Chaetothyriales</taxon>
        <taxon>Herpotrichiellaceae</taxon>
        <taxon>Rhinocladiella</taxon>
    </lineage>
</organism>
<feature type="compositionally biased region" description="Low complexity" evidence="1">
    <location>
        <begin position="328"/>
        <end position="338"/>
    </location>
</feature>
<sequence length="580" mass="63770">MAIETLPNQKTLKEAFEHEIYSSDGTPLLFGSLFDHCSDNDQRNQRRVLVIFIRHFFCGNCQEYIRRLSSPESPFHPSHRPISTAPATANFSKPVSRSLPRVIIIGPGLPTLISSYTALTQCLYPVYADPSTRLYDILGMHRTLSLGQKAPGYIQHSLMSGAMKSAWQIVRRVGSGDAMGGGDWNVNGGEFLFVQPDSYHGGGGSKSNSPWMTSKGQASSLGRGASTPSAPGSSTVSRWEISWCHRMLNSRDHTELVDLQYHTCLTSATSRGISRANSPPKSILVNKHHSHSSPVPTEMRSYSSECLGSCPGPDVPKTRDEVWRHHQQNQLQSSQSKSTSHRRSRSQRTSSGSHVDITHHRTRFNPSCSESRASNSLFHTFHDSVSEEGETQPRKSLTSNLADRVGVLVRSKSLSDRSTSISAIPMASRVSTSRSEIRPGATVEANSQQNNTRRSITGILRSGSKSKSQRKDRPRSLPSHSRHNSAAKSNLRSTSPPKVHSHSRTDSKRKSHSRTRTFSFSKPSVRKSTIEMDENGIMLVDGVEFVNVISVKARVDSGLGLGHSADYGHGDARPVLPAET</sequence>